<evidence type="ECO:0000313" key="2">
    <source>
        <dbReference type="EMBL" id="MEC0485102.1"/>
    </source>
</evidence>
<dbReference type="Proteomes" id="UP000036168">
    <property type="component" value="Unassembled WGS sequence"/>
</dbReference>
<proteinExistence type="predicted"/>
<gene>
    <name evidence="1" type="ORF">AB447_212425</name>
    <name evidence="2" type="ORF">P8828_09640</name>
</gene>
<dbReference type="Proteomes" id="UP001341297">
    <property type="component" value="Unassembled WGS sequence"/>
</dbReference>
<sequence>MPTLTQKSNGFKDLLKDVVLKIANDSNSELLNKLITFDNKLEKDLALRSLTFTQQVIFQEVCEGALPVQLAQDIPQNSDYVAVGYKSIGKPIIDINYQKAELDFIAGYSPLRLSSIERIQTKAAELKKREALYEMEISEFFNEASEQEIREMVDTVYFNIYHMAPGFIYIENDIFSNFYEFNNTIKALRGKSDIFILDELKTKALNEWTFVEKKYIYNLYWLIRSGGPTRVEEFNAFQLYCTTLHQYLNEKISEYLKELDEDAEAVPMSISEKALYTAKLRKKMQADFLFIREINGLTVHKKERFFSFSEVPVLTIHNFPTSLEEYISKKYNLTFSDNSGPYDLFYKIVKAGFENEIFVDNEGKFDFIEELINETISLAVEATEADMGMSRSFRNFKEFIEAIDHGDAARACNWKQPDYFCCVTPSDQFMNRLIHKGPLLANILLAISTRMQYNSWHYMPGHFPFEEVPDNRHFYFPPVMADTAVWSNQHHKGHLNAQVKYSIRSPQAIIYNKKTFNAFFDLRLMKQEGDPFSQHDLKTALYYTSVLQNLYQALMDYIAETRIDYCINSFTKSWFKKHYTI</sequence>
<evidence type="ECO:0000313" key="3">
    <source>
        <dbReference type="Proteomes" id="UP000036168"/>
    </source>
</evidence>
<accession>A0A0T6BUK6</accession>
<keyword evidence="4" id="KW-1185">Reference proteome</keyword>
<comment type="caution">
    <text evidence="1">The sequence shown here is derived from an EMBL/GenBank/DDBJ whole genome shotgun (WGS) entry which is preliminary data.</text>
</comment>
<reference evidence="2 4" key="3">
    <citation type="submission" date="2023-03" db="EMBL/GenBank/DDBJ databases">
        <title>Agriculturally important microbes genome sequencing.</title>
        <authorList>
            <person name="Dunlap C."/>
        </authorList>
    </citation>
    <scope>NUCLEOTIDE SEQUENCE [LARGE SCALE GENOMIC DNA]</scope>
    <source>
        <strain evidence="2 4">CBP-3203</strain>
    </source>
</reference>
<dbReference type="AlphaFoldDB" id="A0A0T6BUK6"/>
<evidence type="ECO:0000313" key="1">
    <source>
        <dbReference type="EMBL" id="KRT95298.1"/>
    </source>
</evidence>
<name>A0A0T6BUK6_9BACI</name>
<organism evidence="1 3">
    <name type="scientific">Bacillus glycinifermentans</name>
    <dbReference type="NCBI Taxonomy" id="1664069"/>
    <lineage>
        <taxon>Bacteria</taxon>
        <taxon>Bacillati</taxon>
        <taxon>Bacillota</taxon>
        <taxon>Bacilli</taxon>
        <taxon>Bacillales</taxon>
        <taxon>Bacillaceae</taxon>
        <taxon>Bacillus</taxon>
    </lineage>
</organism>
<dbReference type="RefSeq" id="WP_057957461.1">
    <property type="nucleotide sequence ID" value="NZ_CP023481.1"/>
</dbReference>
<dbReference type="EMBL" id="JARRTL010000008">
    <property type="protein sequence ID" value="MEC0485102.1"/>
    <property type="molecule type" value="Genomic_DNA"/>
</dbReference>
<reference evidence="1" key="2">
    <citation type="submission" date="2015-10" db="EMBL/GenBank/DDBJ databases">
        <authorList>
            <person name="Gilbert D.G."/>
        </authorList>
    </citation>
    <scope>NUCLEOTIDE SEQUENCE</scope>
    <source>
        <strain evidence="1">GO-13</strain>
    </source>
</reference>
<dbReference type="OrthoDB" id="2406922at2"/>
<evidence type="ECO:0000313" key="4">
    <source>
        <dbReference type="Proteomes" id="UP001341297"/>
    </source>
</evidence>
<dbReference type="EMBL" id="LECW02000004">
    <property type="protein sequence ID" value="KRT95298.1"/>
    <property type="molecule type" value="Genomic_DNA"/>
</dbReference>
<protein>
    <submittedName>
        <fullName evidence="1">Uncharacterized protein</fullName>
    </submittedName>
</protein>
<reference evidence="1 3" key="1">
    <citation type="journal article" date="2015" name="Int. J. Syst. Evol. Microbiol.">
        <title>Bacillus glycinifermentans sp. nov., isolated from fermented soybean paste.</title>
        <authorList>
            <person name="Kim S.J."/>
            <person name="Dunlap C.A."/>
            <person name="Kwon S.W."/>
            <person name="Rooney A.P."/>
        </authorList>
    </citation>
    <scope>NUCLEOTIDE SEQUENCE [LARGE SCALE GENOMIC DNA]</scope>
    <source>
        <strain evidence="1 3">GO-13</strain>
    </source>
</reference>